<dbReference type="Gene3D" id="1.10.10.10">
    <property type="entry name" value="Winged helix-like DNA-binding domain superfamily/Winged helix DNA-binding domain"/>
    <property type="match status" value="1"/>
</dbReference>
<evidence type="ECO:0000259" key="7">
    <source>
        <dbReference type="Pfam" id="PF08281"/>
    </source>
</evidence>
<dbReference type="InterPro" id="IPR013249">
    <property type="entry name" value="RNA_pol_sigma70_r4_t2"/>
</dbReference>
<dbReference type="PANTHER" id="PTHR43133">
    <property type="entry name" value="RNA POLYMERASE ECF-TYPE SIGMA FACTO"/>
    <property type="match status" value="1"/>
</dbReference>
<proteinExistence type="inferred from homology"/>
<keyword evidence="4" id="KW-0238">DNA-binding</keyword>
<dbReference type="InterPro" id="IPR013324">
    <property type="entry name" value="RNA_pol_sigma_r3/r4-like"/>
</dbReference>
<dbReference type="EMBL" id="MOMC01000109">
    <property type="protein sequence ID" value="ONH22411.1"/>
    <property type="molecule type" value="Genomic_DNA"/>
</dbReference>
<keyword evidence="5" id="KW-0804">Transcription</keyword>
<protein>
    <submittedName>
        <fullName evidence="8">RNA polymerase subunit sigma-24</fullName>
    </submittedName>
</protein>
<dbReference type="Proteomes" id="UP000188929">
    <property type="component" value="Unassembled WGS sequence"/>
</dbReference>
<evidence type="ECO:0000313" key="8">
    <source>
        <dbReference type="EMBL" id="ONH22411.1"/>
    </source>
</evidence>
<dbReference type="STRING" id="1834516.BL253_35830"/>
<dbReference type="CDD" id="cd06171">
    <property type="entry name" value="Sigma70_r4"/>
    <property type="match status" value="1"/>
</dbReference>
<sequence length="155" mass="17210">MFGEHRPGLLRLAVVLLGDQRTAEDVVQEAFIGLIRHWSGLRDPDSALAYVRSAVLNGARGVLRRRAVLARFGVRHDPAIWSAESAAMFQEDRREVMAALRSLAPRRQQVLVLRYYLDLSDNEIAEMLGITSATVRSTATCALRTLARQLGEVAV</sequence>
<dbReference type="SUPFAM" id="SSF88659">
    <property type="entry name" value="Sigma3 and sigma4 domains of RNA polymerase sigma factors"/>
    <property type="match status" value="1"/>
</dbReference>
<dbReference type="GO" id="GO:0003677">
    <property type="term" value="F:DNA binding"/>
    <property type="evidence" value="ECO:0007669"/>
    <property type="project" value="UniProtKB-KW"/>
</dbReference>
<feature type="domain" description="RNA polymerase sigma-70 region 2" evidence="6">
    <location>
        <begin position="1"/>
        <end position="66"/>
    </location>
</feature>
<accession>A0A1V2HZT7</accession>
<comment type="caution">
    <text evidence="8">The sequence shown here is derived from an EMBL/GenBank/DDBJ whole genome shotgun (WGS) entry which is preliminary data.</text>
</comment>
<evidence type="ECO:0000256" key="1">
    <source>
        <dbReference type="ARBA" id="ARBA00010641"/>
    </source>
</evidence>
<organism evidence="8 9">
    <name type="scientific">Pseudofrankia asymbiotica</name>
    <dbReference type="NCBI Taxonomy" id="1834516"/>
    <lineage>
        <taxon>Bacteria</taxon>
        <taxon>Bacillati</taxon>
        <taxon>Actinomycetota</taxon>
        <taxon>Actinomycetes</taxon>
        <taxon>Frankiales</taxon>
        <taxon>Frankiaceae</taxon>
        <taxon>Pseudofrankia</taxon>
    </lineage>
</organism>
<dbReference type="InterPro" id="IPR039425">
    <property type="entry name" value="RNA_pol_sigma-70-like"/>
</dbReference>
<dbReference type="InterPro" id="IPR036388">
    <property type="entry name" value="WH-like_DNA-bd_sf"/>
</dbReference>
<dbReference type="InterPro" id="IPR013325">
    <property type="entry name" value="RNA_pol_sigma_r2"/>
</dbReference>
<evidence type="ECO:0000256" key="3">
    <source>
        <dbReference type="ARBA" id="ARBA00023082"/>
    </source>
</evidence>
<dbReference type="AlphaFoldDB" id="A0A1V2HZT7"/>
<feature type="domain" description="RNA polymerase sigma factor 70 region 4 type 2" evidence="7">
    <location>
        <begin position="94"/>
        <end position="145"/>
    </location>
</feature>
<comment type="similarity">
    <text evidence="1">Belongs to the sigma-70 factor family. ECF subfamily.</text>
</comment>
<evidence type="ECO:0000259" key="6">
    <source>
        <dbReference type="Pfam" id="PF04542"/>
    </source>
</evidence>
<reference evidence="9" key="1">
    <citation type="submission" date="2016-10" db="EMBL/GenBank/DDBJ databases">
        <title>Frankia sp. NRRL B-16386 Genome sequencing.</title>
        <authorList>
            <person name="Ghodhbane-Gtari F."/>
            <person name="Swanson E."/>
            <person name="Gueddou A."/>
            <person name="Hezbri K."/>
            <person name="Ktari K."/>
            <person name="Nouioui I."/>
            <person name="Morris K."/>
            <person name="Simpson S."/>
            <person name="Abebe-Akele F."/>
            <person name="Thomas K."/>
            <person name="Gtari M."/>
            <person name="Tisa L.S."/>
        </authorList>
    </citation>
    <scope>NUCLEOTIDE SEQUENCE [LARGE SCALE GENOMIC DNA]</scope>
    <source>
        <strain evidence="9">NRRL B-16386</strain>
    </source>
</reference>
<keyword evidence="2" id="KW-0805">Transcription regulation</keyword>
<keyword evidence="3" id="KW-0731">Sigma factor</keyword>
<dbReference type="Gene3D" id="1.10.1740.10">
    <property type="match status" value="1"/>
</dbReference>
<dbReference type="GO" id="GO:0016987">
    <property type="term" value="F:sigma factor activity"/>
    <property type="evidence" value="ECO:0007669"/>
    <property type="project" value="UniProtKB-KW"/>
</dbReference>
<evidence type="ECO:0000256" key="5">
    <source>
        <dbReference type="ARBA" id="ARBA00023163"/>
    </source>
</evidence>
<dbReference type="Pfam" id="PF04542">
    <property type="entry name" value="Sigma70_r2"/>
    <property type="match status" value="1"/>
</dbReference>
<dbReference type="Pfam" id="PF08281">
    <property type="entry name" value="Sigma70_r4_2"/>
    <property type="match status" value="1"/>
</dbReference>
<dbReference type="SUPFAM" id="SSF88946">
    <property type="entry name" value="Sigma2 domain of RNA polymerase sigma factors"/>
    <property type="match status" value="1"/>
</dbReference>
<dbReference type="InterPro" id="IPR007627">
    <property type="entry name" value="RNA_pol_sigma70_r2"/>
</dbReference>
<dbReference type="GO" id="GO:0006352">
    <property type="term" value="P:DNA-templated transcription initiation"/>
    <property type="evidence" value="ECO:0007669"/>
    <property type="project" value="InterPro"/>
</dbReference>
<evidence type="ECO:0000256" key="4">
    <source>
        <dbReference type="ARBA" id="ARBA00023125"/>
    </source>
</evidence>
<gene>
    <name evidence="8" type="ORF">BL253_35830</name>
</gene>
<dbReference type="PANTHER" id="PTHR43133:SF50">
    <property type="entry name" value="ECF RNA POLYMERASE SIGMA FACTOR SIGM"/>
    <property type="match status" value="1"/>
</dbReference>
<keyword evidence="9" id="KW-1185">Reference proteome</keyword>
<evidence type="ECO:0000313" key="9">
    <source>
        <dbReference type="Proteomes" id="UP000188929"/>
    </source>
</evidence>
<dbReference type="InterPro" id="IPR014284">
    <property type="entry name" value="RNA_pol_sigma-70_dom"/>
</dbReference>
<name>A0A1V2HZT7_9ACTN</name>
<evidence type="ECO:0000256" key="2">
    <source>
        <dbReference type="ARBA" id="ARBA00023015"/>
    </source>
</evidence>
<dbReference type="NCBIfam" id="TIGR02937">
    <property type="entry name" value="sigma70-ECF"/>
    <property type="match status" value="1"/>
</dbReference>